<dbReference type="Pfam" id="PF02353">
    <property type="entry name" value="CMAS"/>
    <property type="match status" value="1"/>
</dbReference>
<dbReference type="GeneID" id="25742064"/>
<feature type="domain" description="Amine oxidase" evidence="1">
    <location>
        <begin position="13"/>
        <end position="423"/>
    </location>
</feature>
<dbReference type="KEGG" id="mng:MNEG_9189"/>
<dbReference type="InterPro" id="IPR036188">
    <property type="entry name" value="FAD/NAD-bd_sf"/>
</dbReference>
<evidence type="ECO:0000313" key="3">
    <source>
        <dbReference type="Proteomes" id="UP000054498"/>
    </source>
</evidence>
<dbReference type="PANTHER" id="PTHR43667:SF2">
    <property type="entry name" value="FATTY ACID C-METHYL TRANSFERASE"/>
    <property type="match status" value="1"/>
</dbReference>
<dbReference type="Pfam" id="PF01593">
    <property type="entry name" value="Amino_oxidase"/>
    <property type="match status" value="1"/>
</dbReference>
<organism evidence="2 3">
    <name type="scientific">Monoraphidium neglectum</name>
    <dbReference type="NCBI Taxonomy" id="145388"/>
    <lineage>
        <taxon>Eukaryota</taxon>
        <taxon>Viridiplantae</taxon>
        <taxon>Chlorophyta</taxon>
        <taxon>core chlorophytes</taxon>
        <taxon>Chlorophyceae</taxon>
        <taxon>CS clade</taxon>
        <taxon>Sphaeropleales</taxon>
        <taxon>Selenastraceae</taxon>
        <taxon>Monoraphidium</taxon>
    </lineage>
</organism>
<proteinExistence type="predicted"/>
<evidence type="ECO:0000313" key="2">
    <source>
        <dbReference type="EMBL" id="KIY98773.1"/>
    </source>
</evidence>
<sequence length="773" mass="84453">MGTKRIAVVGSGISGLSAAWLLHRSRHNVTLFEAEERCGGHTLTADAGGVPVDLGFQVYNLTTYPHLVGFLEALKVDTEPSDMSFSLSIDGGKLEWASIGDLDTIFAQRSNLLSPTFLRMVYDVIRFGREAPKVLEPGHSAAARDQTLASYLQQHGYSDAFRRHYLLPMCAAVWSVPNSQVLEFPVQMLVRFWVNHHLLDLTQRPKWRVVKGRSQAYVKAVLAELPEVLTSTPVASIERLPGASPAVRVTPAGGGTPRDFDAVVVATHSDTALKMLGAGATEAEREVLAAIPYNNNDVYLHTDETLMPRLKKTWSSWNFLGFSSGPGAGDDSAVCVSYWLNLLQNLPPSTPQLFVTLNPPRPPAEGTVVKRLQLAHPAFSFASYRAQECVAGIQGTGGVYFAGAWCGYGFHEDGIKAGVAAATLLGAKVPWTPISTSPKIGIADAFFLGIFDKFARATIKFGRMRMILPNGEERFYGNGEDIEPPVPKGQEWRGLPRREATMRVLSMSLFKKIVVKHDVGMGEAYMDGDYLVDDLGALLALVVANARQLNEQKGLLGAFSWIGDRLLHWAHLQRSNTIEGSRRNIEEHYDAGNAMYSLFLDPSMTYSCGIHTGPGESLEQAQYNKLDAIIDAAGLGPGDNVLEIGCGWGSMAIRAVQRTGCRMTCLTLSKEQLAEAARRVDDAGLSDSITLLLCDYRDCPGAGTYDKVVSCEMIEAVGHEHLRSYFSQIGRMLKQGGKAVIQVIAQPDERYASYCSSSDFIREHIFPGGHLPR</sequence>
<evidence type="ECO:0000259" key="1">
    <source>
        <dbReference type="Pfam" id="PF01593"/>
    </source>
</evidence>
<dbReference type="FunFam" id="1.10.405.20:FF:000001">
    <property type="entry name" value="Amine oxidase"/>
    <property type="match status" value="1"/>
</dbReference>
<dbReference type="GO" id="GO:0016491">
    <property type="term" value="F:oxidoreductase activity"/>
    <property type="evidence" value="ECO:0007669"/>
    <property type="project" value="InterPro"/>
</dbReference>
<dbReference type="AlphaFoldDB" id="A0A0D2KTH9"/>
<name>A0A0D2KTH9_9CHLO</name>
<dbReference type="InterPro" id="IPR050723">
    <property type="entry name" value="CFA/CMAS"/>
</dbReference>
<dbReference type="InterPro" id="IPR029063">
    <property type="entry name" value="SAM-dependent_MTases_sf"/>
</dbReference>
<dbReference type="STRING" id="145388.A0A0D2KTH9"/>
<dbReference type="InterPro" id="IPR002937">
    <property type="entry name" value="Amino_oxidase"/>
</dbReference>
<keyword evidence="3" id="KW-1185">Reference proteome</keyword>
<dbReference type="Gene3D" id="1.10.405.20">
    <property type="match status" value="1"/>
</dbReference>
<dbReference type="Gene3D" id="3.40.50.150">
    <property type="entry name" value="Vaccinia Virus protein VP39"/>
    <property type="match status" value="1"/>
</dbReference>
<dbReference type="SUPFAM" id="SSF53335">
    <property type="entry name" value="S-adenosyl-L-methionine-dependent methyltransferases"/>
    <property type="match status" value="1"/>
</dbReference>
<gene>
    <name evidence="2" type="ORF">MNEG_9189</name>
</gene>
<dbReference type="CDD" id="cd02440">
    <property type="entry name" value="AdoMet_MTases"/>
    <property type="match status" value="1"/>
</dbReference>
<dbReference type="Gene3D" id="3.50.50.60">
    <property type="entry name" value="FAD/NAD(P)-binding domain"/>
    <property type="match status" value="1"/>
</dbReference>
<dbReference type="Proteomes" id="UP000054498">
    <property type="component" value="Unassembled WGS sequence"/>
</dbReference>
<dbReference type="Gene3D" id="3.30.70.1990">
    <property type="match status" value="1"/>
</dbReference>
<dbReference type="OrthoDB" id="5977668at2759"/>
<dbReference type="SUPFAM" id="SSF51905">
    <property type="entry name" value="FAD/NAD(P)-binding domain"/>
    <property type="match status" value="1"/>
</dbReference>
<accession>A0A0D2KTH9</accession>
<dbReference type="RefSeq" id="XP_013897793.1">
    <property type="nucleotide sequence ID" value="XM_014042339.1"/>
</dbReference>
<dbReference type="PANTHER" id="PTHR43667">
    <property type="entry name" value="CYCLOPROPANE-FATTY-ACYL-PHOSPHOLIPID SYNTHASE"/>
    <property type="match status" value="1"/>
</dbReference>
<protein>
    <recommendedName>
        <fullName evidence="1">Amine oxidase domain-containing protein</fullName>
    </recommendedName>
</protein>
<reference evidence="2 3" key="1">
    <citation type="journal article" date="2013" name="BMC Genomics">
        <title>Reconstruction of the lipid metabolism for the microalga Monoraphidium neglectum from its genome sequence reveals characteristics suitable for biofuel production.</title>
        <authorList>
            <person name="Bogen C."/>
            <person name="Al-Dilaimi A."/>
            <person name="Albersmeier A."/>
            <person name="Wichmann J."/>
            <person name="Grundmann M."/>
            <person name="Rupp O."/>
            <person name="Lauersen K.J."/>
            <person name="Blifernez-Klassen O."/>
            <person name="Kalinowski J."/>
            <person name="Goesmann A."/>
            <person name="Mussgnug J.H."/>
            <person name="Kruse O."/>
        </authorList>
    </citation>
    <scope>NUCLEOTIDE SEQUENCE [LARGE SCALE GENOMIC DNA]</scope>
    <source>
        <strain evidence="2 3">SAG 48.87</strain>
    </source>
</reference>
<dbReference type="EMBL" id="KK102068">
    <property type="protein sequence ID" value="KIY98773.1"/>
    <property type="molecule type" value="Genomic_DNA"/>
</dbReference>